<sequence>MNLSGPYDPTAFHGISSLHDADKHFQSKNGLSLVETKLKSLILQHGVSNLFGVALVHRHFDLEEGTILVEKDMVTAPWKCDGSFTKHGGRIVPISWFFKEGRPYPYEFGFFPYSKTDPPKLEQHASFVEAFFDAVNLHGLDHFVGLRRLSGHESTGMLECTEGKVNIMFSSNEIPAELLQNGTDTMWFFDDQPPYRMYRCALALVLTICCEGAERPKVKCPIFQA</sequence>
<reference evidence="1" key="1">
    <citation type="submission" date="2015-06" db="EMBL/GenBank/DDBJ databases">
        <authorList>
            <person name="Nguyen H."/>
        </authorList>
    </citation>
    <scope>NUCLEOTIDE SEQUENCE</scope>
    <source>
        <strain evidence="1">DAOM 180753</strain>
    </source>
</reference>
<proteinExistence type="predicted"/>
<gene>
    <name evidence="1" type="ORF">VN97_g7898</name>
</gene>
<keyword evidence="2" id="KW-1185">Reference proteome</keyword>
<evidence type="ECO:0000313" key="2">
    <source>
        <dbReference type="Proteomes" id="UP001227192"/>
    </source>
</evidence>
<reference evidence="1" key="2">
    <citation type="journal article" date="2016" name="Fungal Biol.">
        <title>Ochratoxin A production by Penicillium thymicola.</title>
        <authorList>
            <person name="Nguyen H.D.T."/>
            <person name="McMullin D.R."/>
            <person name="Ponomareva E."/>
            <person name="Riley R."/>
            <person name="Pomraning K.R."/>
            <person name="Baker S.E."/>
            <person name="Seifert K.A."/>
        </authorList>
    </citation>
    <scope>NUCLEOTIDE SEQUENCE</scope>
    <source>
        <strain evidence="1">DAOM 180753</strain>
    </source>
</reference>
<dbReference type="Proteomes" id="UP001227192">
    <property type="component" value="Unassembled WGS sequence"/>
</dbReference>
<name>A0AAI9TES3_PENTH</name>
<protein>
    <submittedName>
        <fullName evidence="1">Uncharacterized protein</fullName>
    </submittedName>
</protein>
<dbReference type="EMBL" id="LACB01000265">
    <property type="protein sequence ID" value="KAJ9485463.1"/>
    <property type="molecule type" value="Genomic_DNA"/>
</dbReference>
<organism evidence="1 2">
    <name type="scientific">Penicillium thymicola</name>
    <dbReference type="NCBI Taxonomy" id="293382"/>
    <lineage>
        <taxon>Eukaryota</taxon>
        <taxon>Fungi</taxon>
        <taxon>Dikarya</taxon>
        <taxon>Ascomycota</taxon>
        <taxon>Pezizomycotina</taxon>
        <taxon>Eurotiomycetes</taxon>
        <taxon>Eurotiomycetidae</taxon>
        <taxon>Eurotiales</taxon>
        <taxon>Aspergillaceae</taxon>
        <taxon>Penicillium</taxon>
    </lineage>
</organism>
<evidence type="ECO:0000313" key="1">
    <source>
        <dbReference type="EMBL" id="KAJ9485463.1"/>
    </source>
</evidence>
<accession>A0AAI9TES3</accession>
<dbReference type="AlphaFoldDB" id="A0AAI9TES3"/>
<comment type="caution">
    <text evidence="1">The sequence shown here is derived from an EMBL/GenBank/DDBJ whole genome shotgun (WGS) entry which is preliminary data.</text>
</comment>